<dbReference type="AlphaFoldDB" id="A0AAD5ZEU3"/>
<evidence type="ECO:0000256" key="6">
    <source>
        <dbReference type="ARBA" id="ARBA00022824"/>
    </source>
</evidence>
<evidence type="ECO:0000256" key="9">
    <source>
        <dbReference type="ARBA" id="ARBA00023136"/>
    </source>
</evidence>
<comment type="subcellular location">
    <subcellularLocation>
        <location evidence="1 11">Endoplasmic reticulum membrane</location>
        <topology evidence="1 11">Multi-pass membrane protein</topology>
    </subcellularLocation>
</comment>
<evidence type="ECO:0000256" key="7">
    <source>
        <dbReference type="ARBA" id="ARBA00022989"/>
    </source>
</evidence>
<feature type="transmembrane region" description="Helical" evidence="11">
    <location>
        <begin position="260"/>
        <end position="280"/>
    </location>
</feature>
<comment type="caution">
    <text evidence="12">The sequence shown here is derived from an EMBL/GenBank/DDBJ whole genome shotgun (WGS) entry which is preliminary data.</text>
</comment>
<gene>
    <name evidence="12" type="ORF">LUZ61_000263</name>
</gene>
<evidence type="ECO:0000256" key="1">
    <source>
        <dbReference type="ARBA" id="ARBA00004477"/>
    </source>
</evidence>
<evidence type="ECO:0000256" key="3">
    <source>
        <dbReference type="ARBA" id="ARBA00022516"/>
    </source>
</evidence>
<feature type="transmembrane region" description="Helical" evidence="11">
    <location>
        <begin position="218"/>
        <end position="240"/>
    </location>
</feature>
<evidence type="ECO:0000256" key="10">
    <source>
        <dbReference type="ARBA" id="ARBA00023315"/>
    </source>
</evidence>
<evidence type="ECO:0000256" key="5">
    <source>
        <dbReference type="ARBA" id="ARBA00022692"/>
    </source>
</evidence>
<comment type="similarity">
    <text evidence="2 11">Belongs to the diacylglycerol acyltransferase family.</text>
</comment>
<keyword evidence="10" id="KW-0012">Acyltransferase</keyword>
<feature type="transmembrane region" description="Helical" evidence="11">
    <location>
        <begin position="28"/>
        <end position="49"/>
    </location>
</feature>
<reference evidence="12 13" key="1">
    <citation type="journal article" date="2022" name="Cell">
        <title>Repeat-based holocentromeres influence genome architecture and karyotype evolution.</title>
        <authorList>
            <person name="Hofstatter P.G."/>
            <person name="Thangavel G."/>
            <person name="Lux T."/>
            <person name="Neumann P."/>
            <person name="Vondrak T."/>
            <person name="Novak P."/>
            <person name="Zhang M."/>
            <person name="Costa L."/>
            <person name="Castellani M."/>
            <person name="Scott A."/>
            <person name="Toegelov H."/>
            <person name="Fuchs J."/>
            <person name="Mata-Sucre Y."/>
            <person name="Dias Y."/>
            <person name="Vanzela A.L.L."/>
            <person name="Huettel B."/>
            <person name="Almeida C.C.S."/>
            <person name="Simkova H."/>
            <person name="Souza G."/>
            <person name="Pedrosa-Harand A."/>
            <person name="Macas J."/>
            <person name="Mayer K.F.X."/>
            <person name="Houben A."/>
            <person name="Marques A."/>
        </authorList>
    </citation>
    <scope>NUCLEOTIDE SEQUENCE [LARGE SCALE GENOMIC DNA]</scope>
    <source>
        <strain evidence="12">RhyTen1mFocal</strain>
    </source>
</reference>
<keyword evidence="4 11" id="KW-0808">Transferase</keyword>
<keyword evidence="9 11" id="KW-0472">Membrane</keyword>
<evidence type="ECO:0000256" key="11">
    <source>
        <dbReference type="RuleBase" id="RU367023"/>
    </source>
</evidence>
<sequence length="329" mass="37391">MRKEGAFTTSTKGCTTETKETCNTGKFYYFKTIVALLLWLGAIPCNVALLLLAFFILPSGLSVLVLVVLALLMLVSADERSSFGRNVSRFIFRYAFNYFPITLHFEDIKAFYPEQAYVFGYEPHSVFALGTWALTDCAGLMPLPKIKMLASSYLLCIPFQRQIWRWMGLSPVSKKNFYSQLAAGYSCIVVPGGMQEMLHMEHNSEVAFLKSRKGFVKIAMVTGSPLVPIFCFGQSYAFKWWKPDSSIFLKIYRATKFPTIFYWGLFGTPIPFKVPLHIVVGTPIKIKQNAQPTIEEINEAHNKFVASMQELFEKNKSKFGYNELKLKVL</sequence>
<dbReference type="EMBL" id="JAMRDG010000001">
    <property type="protein sequence ID" value="KAJ3696558.1"/>
    <property type="molecule type" value="Genomic_DNA"/>
</dbReference>
<evidence type="ECO:0000313" key="13">
    <source>
        <dbReference type="Proteomes" id="UP001210211"/>
    </source>
</evidence>
<dbReference type="CDD" id="cd07987">
    <property type="entry name" value="LPLAT_MGAT-like"/>
    <property type="match status" value="1"/>
</dbReference>
<dbReference type="InterPro" id="IPR007130">
    <property type="entry name" value="DAGAT"/>
</dbReference>
<proteinExistence type="inferred from homology"/>
<keyword evidence="7 11" id="KW-1133">Transmembrane helix</keyword>
<dbReference type="Proteomes" id="UP001210211">
    <property type="component" value="Unassembled WGS sequence"/>
</dbReference>
<keyword evidence="5 11" id="KW-0812">Transmembrane</keyword>
<feature type="transmembrane region" description="Helical" evidence="11">
    <location>
        <begin position="55"/>
        <end position="75"/>
    </location>
</feature>
<keyword evidence="8" id="KW-0443">Lipid metabolism</keyword>
<name>A0AAD5ZEU3_9POAL</name>
<evidence type="ECO:0000313" key="12">
    <source>
        <dbReference type="EMBL" id="KAJ3696558.1"/>
    </source>
</evidence>
<dbReference type="GO" id="GO:0004144">
    <property type="term" value="F:diacylglycerol O-acyltransferase activity"/>
    <property type="evidence" value="ECO:0007669"/>
    <property type="project" value="UniProtKB-ARBA"/>
</dbReference>
<dbReference type="PANTHER" id="PTHR12317">
    <property type="entry name" value="DIACYLGLYCEROL O-ACYLTRANSFERASE"/>
    <property type="match status" value="1"/>
</dbReference>
<keyword evidence="13" id="KW-1185">Reference proteome</keyword>
<dbReference type="GO" id="GO:0019432">
    <property type="term" value="P:triglyceride biosynthetic process"/>
    <property type="evidence" value="ECO:0007669"/>
    <property type="project" value="UniProtKB-ARBA"/>
</dbReference>
<dbReference type="PANTHER" id="PTHR12317:SF63">
    <property type="entry name" value="DIACYLGLYCEROL O-ACYLTRANSFERASE 2"/>
    <property type="match status" value="1"/>
</dbReference>
<evidence type="ECO:0000256" key="2">
    <source>
        <dbReference type="ARBA" id="ARBA00005420"/>
    </source>
</evidence>
<dbReference type="GO" id="GO:0005789">
    <property type="term" value="C:endoplasmic reticulum membrane"/>
    <property type="evidence" value="ECO:0007669"/>
    <property type="project" value="UniProtKB-SubCell"/>
</dbReference>
<protein>
    <recommendedName>
        <fullName evidence="11">Acyltransferase</fullName>
        <ecNumber evidence="11">2.3.1.-</ecNumber>
    </recommendedName>
</protein>
<accession>A0AAD5ZEU3</accession>
<dbReference type="EC" id="2.3.1.-" evidence="11"/>
<keyword evidence="3" id="KW-0444">Lipid biosynthesis</keyword>
<dbReference type="Pfam" id="PF03982">
    <property type="entry name" value="DAGAT"/>
    <property type="match status" value="1"/>
</dbReference>
<organism evidence="12 13">
    <name type="scientific">Rhynchospora tenuis</name>
    <dbReference type="NCBI Taxonomy" id="198213"/>
    <lineage>
        <taxon>Eukaryota</taxon>
        <taxon>Viridiplantae</taxon>
        <taxon>Streptophyta</taxon>
        <taxon>Embryophyta</taxon>
        <taxon>Tracheophyta</taxon>
        <taxon>Spermatophyta</taxon>
        <taxon>Magnoliopsida</taxon>
        <taxon>Liliopsida</taxon>
        <taxon>Poales</taxon>
        <taxon>Cyperaceae</taxon>
        <taxon>Cyperoideae</taxon>
        <taxon>Rhynchosporeae</taxon>
        <taxon>Rhynchospora</taxon>
    </lineage>
</organism>
<evidence type="ECO:0000256" key="8">
    <source>
        <dbReference type="ARBA" id="ARBA00023098"/>
    </source>
</evidence>
<evidence type="ECO:0000256" key="4">
    <source>
        <dbReference type="ARBA" id="ARBA00022679"/>
    </source>
</evidence>
<keyword evidence="6 11" id="KW-0256">Endoplasmic reticulum</keyword>